<dbReference type="OrthoDB" id="3466147at2759"/>
<proteinExistence type="predicted"/>
<accession>A0A8A3PE64</accession>
<dbReference type="EMBL" id="CP063408">
    <property type="protein sequence ID" value="QSZ33497.1"/>
    <property type="molecule type" value="Genomic_DNA"/>
</dbReference>
<dbReference type="AlphaFoldDB" id="A0A8A3PE64"/>
<protein>
    <submittedName>
        <fullName evidence="1">Uncharacterized protein</fullName>
    </submittedName>
</protein>
<dbReference type="Proteomes" id="UP000672032">
    <property type="component" value="Chromosome 4"/>
</dbReference>
<name>A0A8A3PE64_9HELO</name>
<evidence type="ECO:0000313" key="2">
    <source>
        <dbReference type="Proteomes" id="UP000672032"/>
    </source>
</evidence>
<gene>
    <name evidence="1" type="ORF">DSL72_005065</name>
</gene>
<reference evidence="1" key="1">
    <citation type="submission" date="2020-10" db="EMBL/GenBank/DDBJ databases">
        <title>Genome Sequence of Monilinia vaccinii-corymbosi Sheds Light on Mummy Berry Disease Infection of Blueberry and Mating Type.</title>
        <authorList>
            <person name="Yow A.G."/>
            <person name="Zhang Y."/>
            <person name="Bansal K."/>
            <person name="Eacker S.M."/>
            <person name="Sullivan S."/>
            <person name="Liachko I."/>
            <person name="Cubeta M.A."/>
            <person name="Rollins J.A."/>
            <person name="Ashrafi H."/>
        </authorList>
    </citation>
    <scope>NUCLEOTIDE SEQUENCE</scope>
    <source>
        <strain evidence="1">RL-1</strain>
    </source>
</reference>
<organism evidence="1 2">
    <name type="scientific">Monilinia vaccinii-corymbosi</name>
    <dbReference type="NCBI Taxonomy" id="61207"/>
    <lineage>
        <taxon>Eukaryota</taxon>
        <taxon>Fungi</taxon>
        <taxon>Dikarya</taxon>
        <taxon>Ascomycota</taxon>
        <taxon>Pezizomycotina</taxon>
        <taxon>Leotiomycetes</taxon>
        <taxon>Helotiales</taxon>
        <taxon>Sclerotiniaceae</taxon>
        <taxon>Monilinia</taxon>
    </lineage>
</organism>
<evidence type="ECO:0000313" key="1">
    <source>
        <dbReference type="EMBL" id="QSZ33497.1"/>
    </source>
</evidence>
<sequence>MAQDIHAFPKFKHCPLELQGMIFKEAIPRRKSPVIDFFFEITKNRKEFILGISAEIPKAPHLLPLLNACEASRKEVYRQLKKVKISGPPNGFGSAEKTDDGVPVRYFWTSWTPISYTYTYIDPVRDTLMLNIPSLLRLYQYGGSIDFSKITRIALTAFSTDDEDASYDPTRYKKVLDLVGRICPDLKVFQMVTMLAAKEYYRESNPKTDYRILDLETEMWHTDFWDEWGIVKLEHENRIADVLDGAEEMGTGYFHYMAFLQQEGREKDLEFWKRLKYTPALHCRFDGDEEWKSSGKGAPEPRLYVLALDAWLPAYDDGTVLDKYKGLAQIFEGDPW</sequence>
<keyword evidence="2" id="KW-1185">Reference proteome</keyword>